<dbReference type="GO" id="GO:0004029">
    <property type="term" value="F:aldehyde dehydrogenase (NAD+) activity"/>
    <property type="evidence" value="ECO:0007669"/>
    <property type="project" value="TreeGrafter"/>
</dbReference>
<evidence type="ECO:0000313" key="3">
    <source>
        <dbReference type="Proteomes" id="UP000230390"/>
    </source>
</evidence>
<dbReference type="InterPro" id="IPR036291">
    <property type="entry name" value="NAD(P)-bd_dom_sf"/>
</dbReference>
<proteinExistence type="predicted"/>
<dbReference type="PANTHER" id="PTHR48079:SF6">
    <property type="entry name" value="NAD(P)-BINDING DOMAIN-CONTAINING PROTEIN-RELATED"/>
    <property type="match status" value="1"/>
</dbReference>
<accession>A0A2G8TAH5</accession>
<dbReference type="PANTHER" id="PTHR48079">
    <property type="entry name" value="PROTEIN YEEZ"/>
    <property type="match status" value="1"/>
</dbReference>
<comment type="caution">
    <text evidence="2">The sequence shown here is derived from an EMBL/GenBank/DDBJ whole genome shotgun (WGS) entry which is preliminary data.</text>
</comment>
<dbReference type="InterPro" id="IPR051783">
    <property type="entry name" value="NAD(P)-dependent_oxidoreduct"/>
</dbReference>
<dbReference type="Proteomes" id="UP000230390">
    <property type="component" value="Unassembled WGS sequence"/>
</dbReference>
<reference evidence="2 3" key="1">
    <citation type="submission" date="2017-10" db="EMBL/GenBank/DDBJ databases">
        <title>Massilia psychrophilum sp. nov., a novel purple-pigmented bacterium isolated from Tianshan glacier, Xinjiang Municipality, China.</title>
        <authorList>
            <person name="Wang H."/>
        </authorList>
    </citation>
    <scope>NUCLEOTIDE SEQUENCE [LARGE SCALE GENOMIC DNA]</scope>
    <source>
        <strain evidence="2 3">JCM 30074</strain>
    </source>
</reference>
<dbReference type="CDD" id="cd05266">
    <property type="entry name" value="SDR_a4"/>
    <property type="match status" value="1"/>
</dbReference>
<dbReference type="EMBL" id="PDOC01000017">
    <property type="protein sequence ID" value="PIL43022.1"/>
    <property type="molecule type" value="Genomic_DNA"/>
</dbReference>
<dbReference type="RefSeq" id="WP_099791796.1">
    <property type="nucleotide sequence ID" value="NZ_JBHLYV010000097.1"/>
</dbReference>
<evidence type="ECO:0000313" key="2">
    <source>
        <dbReference type="EMBL" id="PIL43022.1"/>
    </source>
</evidence>
<dbReference type="Pfam" id="PF04321">
    <property type="entry name" value="RmlD_sub_bind"/>
    <property type="match status" value="1"/>
</dbReference>
<sequence>MKNTIKLKTAQKIGLPRLLIVGCGDVGMRLLPLVRDRFRVFAVTSNPERRAELRAAGAIPIVADLDRPASLQRLARLAPNVIHLAPPQGDGSLDRRTRNLTAILPDGARLVYVSTTGVYGDCQGALIDETRPVAPHNARARRRVDAERVLRDWARRAHARLAIVRAPGIYARERLPLARLQQGTPALIAQDDVYTNHIHADDLAGIVALALFRALPGRVYHAVDDTHMLMGDYFDSVADAFGLTRPPRVARAELAAEVSPIKLSFMSESRRISNGRIKSELGVRLRYPEVLGALARMALLK</sequence>
<dbReference type="AlphaFoldDB" id="A0A2G8TAH5"/>
<evidence type="ECO:0000259" key="1">
    <source>
        <dbReference type="Pfam" id="PF04321"/>
    </source>
</evidence>
<dbReference type="SUPFAM" id="SSF51735">
    <property type="entry name" value="NAD(P)-binding Rossmann-fold domains"/>
    <property type="match status" value="1"/>
</dbReference>
<gene>
    <name evidence="2" type="ORF">CR105_20895</name>
</gene>
<keyword evidence="3" id="KW-1185">Reference proteome</keyword>
<organism evidence="2 3">
    <name type="scientific">Massilia eurypsychrophila</name>
    <dbReference type="NCBI Taxonomy" id="1485217"/>
    <lineage>
        <taxon>Bacteria</taxon>
        <taxon>Pseudomonadati</taxon>
        <taxon>Pseudomonadota</taxon>
        <taxon>Betaproteobacteria</taxon>
        <taxon>Burkholderiales</taxon>
        <taxon>Oxalobacteraceae</taxon>
        <taxon>Telluria group</taxon>
        <taxon>Massilia</taxon>
    </lineage>
</organism>
<dbReference type="OrthoDB" id="9808276at2"/>
<dbReference type="GO" id="GO:0005737">
    <property type="term" value="C:cytoplasm"/>
    <property type="evidence" value="ECO:0007669"/>
    <property type="project" value="TreeGrafter"/>
</dbReference>
<feature type="domain" description="RmlD-like substrate binding" evidence="1">
    <location>
        <begin position="107"/>
        <end position="262"/>
    </location>
</feature>
<protein>
    <submittedName>
        <fullName evidence="2">NAD(P)-dependent oxidoreductase</fullName>
    </submittedName>
</protein>
<dbReference type="InterPro" id="IPR029903">
    <property type="entry name" value="RmlD-like-bd"/>
</dbReference>
<name>A0A2G8TAH5_9BURK</name>
<dbReference type="Gene3D" id="3.40.50.720">
    <property type="entry name" value="NAD(P)-binding Rossmann-like Domain"/>
    <property type="match status" value="1"/>
</dbReference>